<sequence>MAAMAQPSPRRLLALPPELRNQIYEFVFSFAKDSKCPTDLLSAAPPSKAPPLTCKTINSEAALLYKYEYRQYWSATNFELTVPPSPSVAVWGAIRSLAAEDCEHITQVKVVEYRSALGGARENTYLGGALSWEADVGICEERLTLTHVVEDLDGGRGPLLFGISSEQGYSKQQTLASGGEERGEE</sequence>
<keyword evidence="2" id="KW-1185">Reference proteome</keyword>
<dbReference type="Proteomes" id="UP000309340">
    <property type="component" value="Unassembled WGS sequence"/>
</dbReference>
<evidence type="ECO:0000313" key="2">
    <source>
        <dbReference type="Proteomes" id="UP000309340"/>
    </source>
</evidence>
<organism evidence="1 2">
    <name type="scientific">Friedmanniomyces simplex</name>
    <dbReference type="NCBI Taxonomy" id="329884"/>
    <lineage>
        <taxon>Eukaryota</taxon>
        <taxon>Fungi</taxon>
        <taxon>Dikarya</taxon>
        <taxon>Ascomycota</taxon>
        <taxon>Pezizomycotina</taxon>
        <taxon>Dothideomycetes</taxon>
        <taxon>Dothideomycetidae</taxon>
        <taxon>Mycosphaerellales</taxon>
        <taxon>Teratosphaeriaceae</taxon>
        <taxon>Friedmanniomyces</taxon>
    </lineage>
</organism>
<accession>A0A4V6WKL7</accession>
<name>A0A4V6WKL7_9PEZI</name>
<reference evidence="1 2" key="1">
    <citation type="submission" date="2017-03" db="EMBL/GenBank/DDBJ databases">
        <title>Genomes of endolithic fungi from Antarctica.</title>
        <authorList>
            <person name="Coleine C."/>
            <person name="Masonjones S."/>
            <person name="Stajich J.E."/>
        </authorList>
    </citation>
    <scope>NUCLEOTIDE SEQUENCE [LARGE SCALE GENOMIC DNA]</scope>
    <source>
        <strain evidence="1 2">CCFEE 5184</strain>
    </source>
</reference>
<evidence type="ECO:0008006" key="3">
    <source>
        <dbReference type="Google" id="ProtNLM"/>
    </source>
</evidence>
<dbReference type="EMBL" id="NAJQ01001557">
    <property type="protein sequence ID" value="TKA56769.1"/>
    <property type="molecule type" value="Genomic_DNA"/>
</dbReference>
<evidence type="ECO:0000313" key="1">
    <source>
        <dbReference type="EMBL" id="TKA56769.1"/>
    </source>
</evidence>
<dbReference type="AlphaFoldDB" id="A0A4V6WKL7"/>
<gene>
    <name evidence="1" type="ORF">B0A55_12378</name>
</gene>
<comment type="caution">
    <text evidence="1">The sequence shown here is derived from an EMBL/GenBank/DDBJ whole genome shotgun (WGS) entry which is preliminary data.</text>
</comment>
<proteinExistence type="predicted"/>
<protein>
    <recommendedName>
        <fullName evidence="3">F-box domain-containing protein</fullName>
    </recommendedName>
</protein>